<evidence type="ECO:0000256" key="6">
    <source>
        <dbReference type="ARBA" id="ARBA00022840"/>
    </source>
</evidence>
<reference evidence="10 11" key="1">
    <citation type="submission" date="2019-06" db="EMBL/GenBank/DDBJ databases">
        <title>Draft genome of Streptomyces sedi sp. JCM16909.</title>
        <authorList>
            <person name="Klykleung N."/>
            <person name="Tanasupawat S."/>
            <person name="Kudo T."/>
            <person name="Yuki M."/>
            <person name="Ohkuma M."/>
        </authorList>
    </citation>
    <scope>NUCLEOTIDE SEQUENCE [LARGE SCALE GENOMIC DNA]</scope>
    <source>
        <strain evidence="10 11">JCM 16909</strain>
    </source>
</reference>
<dbReference type="Pfam" id="PF00069">
    <property type="entry name" value="Pkinase"/>
    <property type="match status" value="1"/>
</dbReference>
<dbReference type="PROSITE" id="PS00107">
    <property type="entry name" value="PROTEIN_KINASE_ATP"/>
    <property type="match status" value="1"/>
</dbReference>
<feature type="binding site" evidence="7">
    <location>
        <position position="40"/>
    </location>
    <ligand>
        <name>ATP</name>
        <dbReference type="ChEBI" id="CHEBI:30616"/>
    </ligand>
</feature>
<keyword evidence="3" id="KW-0808">Transferase</keyword>
<dbReference type="GO" id="GO:0004674">
    <property type="term" value="F:protein serine/threonine kinase activity"/>
    <property type="evidence" value="ECO:0007669"/>
    <property type="project" value="UniProtKB-KW"/>
</dbReference>
<comment type="caution">
    <text evidence="10">The sequence shown here is derived from an EMBL/GenBank/DDBJ whole genome shotgun (WGS) entry which is preliminary data.</text>
</comment>
<dbReference type="SMART" id="SM00220">
    <property type="entry name" value="S_TKc"/>
    <property type="match status" value="1"/>
</dbReference>
<keyword evidence="6 7" id="KW-0067">ATP-binding</keyword>
<keyword evidence="2 10" id="KW-0723">Serine/threonine-protein kinase</keyword>
<feature type="domain" description="Protein kinase" evidence="9">
    <location>
        <begin position="11"/>
        <end position="267"/>
    </location>
</feature>
<dbReference type="InterPro" id="IPR017441">
    <property type="entry name" value="Protein_kinase_ATP_BS"/>
</dbReference>
<evidence type="ECO:0000313" key="10">
    <source>
        <dbReference type="EMBL" id="TNM28740.1"/>
    </source>
</evidence>
<dbReference type="PROSITE" id="PS50011">
    <property type="entry name" value="PROTEIN_KINASE_DOM"/>
    <property type="match status" value="1"/>
</dbReference>
<dbReference type="OrthoDB" id="9762169at2"/>
<dbReference type="Gene3D" id="3.30.200.20">
    <property type="entry name" value="Phosphorylase Kinase, domain 1"/>
    <property type="match status" value="1"/>
</dbReference>
<accession>A0A5C4UYD5</accession>
<feature type="region of interest" description="Disordered" evidence="8">
    <location>
        <begin position="269"/>
        <end position="302"/>
    </location>
</feature>
<evidence type="ECO:0000259" key="9">
    <source>
        <dbReference type="PROSITE" id="PS50011"/>
    </source>
</evidence>
<evidence type="ECO:0000256" key="1">
    <source>
        <dbReference type="ARBA" id="ARBA00012513"/>
    </source>
</evidence>
<keyword evidence="4 7" id="KW-0547">Nucleotide-binding</keyword>
<feature type="region of interest" description="Disordered" evidence="8">
    <location>
        <begin position="333"/>
        <end position="353"/>
    </location>
</feature>
<evidence type="ECO:0000256" key="2">
    <source>
        <dbReference type="ARBA" id="ARBA00022527"/>
    </source>
</evidence>
<dbReference type="SUPFAM" id="SSF56112">
    <property type="entry name" value="Protein kinase-like (PK-like)"/>
    <property type="match status" value="1"/>
</dbReference>
<protein>
    <recommendedName>
        <fullName evidence="1">non-specific serine/threonine protein kinase</fullName>
        <ecNumber evidence="1">2.7.11.1</ecNumber>
    </recommendedName>
</protein>
<evidence type="ECO:0000256" key="3">
    <source>
        <dbReference type="ARBA" id="ARBA00022679"/>
    </source>
</evidence>
<dbReference type="CDD" id="cd14014">
    <property type="entry name" value="STKc_PknB_like"/>
    <property type="match status" value="1"/>
</dbReference>
<dbReference type="PANTHER" id="PTHR43289:SF6">
    <property type="entry name" value="SERINE_THREONINE-PROTEIN KINASE NEKL-3"/>
    <property type="match status" value="1"/>
</dbReference>
<dbReference type="PANTHER" id="PTHR43289">
    <property type="entry name" value="MITOGEN-ACTIVATED PROTEIN KINASE KINASE KINASE 20-RELATED"/>
    <property type="match status" value="1"/>
</dbReference>
<dbReference type="RefSeq" id="WP_139646171.1">
    <property type="nucleotide sequence ID" value="NZ_VDGT01000012.1"/>
</dbReference>
<dbReference type="Proteomes" id="UP000311713">
    <property type="component" value="Unassembled WGS sequence"/>
</dbReference>
<dbReference type="Gene3D" id="1.10.510.10">
    <property type="entry name" value="Transferase(Phosphotransferase) domain 1"/>
    <property type="match status" value="1"/>
</dbReference>
<keyword evidence="5 10" id="KW-0418">Kinase</keyword>
<organism evidence="10 11">
    <name type="scientific">Streptomyces sedi</name>
    <dbReference type="NCBI Taxonomy" id="555059"/>
    <lineage>
        <taxon>Bacteria</taxon>
        <taxon>Bacillati</taxon>
        <taxon>Actinomycetota</taxon>
        <taxon>Actinomycetes</taxon>
        <taxon>Kitasatosporales</taxon>
        <taxon>Streptomycetaceae</taxon>
        <taxon>Streptomyces</taxon>
    </lineage>
</organism>
<evidence type="ECO:0000256" key="5">
    <source>
        <dbReference type="ARBA" id="ARBA00022777"/>
    </source>
</evidence>
<dbReference type="InterPro" id="IPR011009">
    <property type="entry name" value="Kinase-like_dom_sf"/>
</dbReference>
<sequence>MRPGDELAGKYVLQEVIGTGRGGDVWRAQDRWAGGDVALKPGQSPVGGAVPFEATLREPRTMSRFRDHPHVVTLLNVLEAPPDAPAGAGHWLVLEYVPGGGLDRGRPMTPGDAARVGAQLADALAALHESGIVHCDVKPANVGRDHRGAAKLLDFGAAYRFRDTQTVTVNGPFSFTPDYAAPEMARGHIPRPASDVFSLAATVHALVTGSRTEEAGESLRRWRAERGVIQVDTERVGPLAPVLEEMLRHDPGARPDAAEASRLLAAVADGEPASGPRTAGLSRPGSGPGPDATTGGVPRSPRGRWPLAVGAVGAAALLSGLLVMVAVNGADDGDEGPSGPAAGERGVVGEEGVVGDPRTADLCALLDVRELSQFGDTRVDTDFGNFDQCEVILNGEGEGRSRVDVSLQVRPGAPPETSGTTRTIGELAVVPGEPAADECRMTLVPPGAETEQRVLLLRATEEGDPVAGGGTALCNVAEAAARGVAAVLAEGAVPRLPAERAEESLVWESACGLVEREALATVPELVGDEPEVGLMEWSCEWADDDSGMEAKVSFHRDQPDSLPDGEWGPLNGYETLIAPENDPETCTAFVAYREYGGRDADTYAEMVRLYVKGPRAMDELCDGVTELATRVSGRLPPAG</sequence>
<keyword evidence="11" id="KW-1185">Reference proteome</keyword>
<dbReference type="InterPro" id="IPR000719">
    <property type="entry name" value="Prot_kinase_dom"/>
</dbReference>
<dbReference type="AlphaFoldDB" id="A0A5C4UYD5"/>
<gene>
    <name evidence="10" type="ORF">FH715_17010</name>
</gene>
<proteinExistence type="predicted"/>
<evidence type="ECO:0000256" key="7">
    <source>
        <dbReference type="PROSITE-ProRule" id="PRU10141"/>
    </source>
</evidence>
<dbReference type="GO" id="GO:0005524">
    <property type="term" value="F:ATP binding"/>
    <property type="evidence" value="ECO:0007669"/>
    <property type="project" value="UniProtKB-UniRule"/>
</dbReference>
<evidence type="ECO:0000256" key="8">
    <source>
        <dbReference type="SAM" id="MobiDB-lite"/>
    </source>
</evidence>
<evidence type="ECO:0000313" key="11">
    <source>
        <dbReference type="Proteomes" id="UP000311713"/>
    </source>
</evidence>
<dbReference type="EMBL" id="VDGT01000012">
    <property type="protein sequence ID" value="TNM28740.1"/>
    <property type="molecule type" value="Genomic_DNA"/>
</dbReference>
<evidence type="ECO:0000256" key="4">
    <source>
        <dbReference type="ARBA" id="ARBA00022741"/>
    </source>
</evidence>
<dbReference type="EC" id="2.7.11.1" evidence="1"/>
<name>A0A5C4UYD5_9ACTN</name>